<dbReference type="AlphaFoldDB" id="A0A2P2E6G6"/>
<comment type="similarity">
    <text evidence="2">Belongs to the NAD(P)-dependent epimerase/dehydratase family.</text>
</comment>
<dbReference type="GO" id="GO:0016491">
    <property type="term" value="F:oxidoreductase activity"/>
    <property type="evidence" value="ECO:0007669"/>
    <property type="project" value="UniProtKB-KW"/>
</dbReference>
<dbReference type="EC" id="1.1.1.364" evidence="4"/>
<evidence type="ECO:0000259" key="3">
    <source>
        <dbReference type="Pfam" id="PF01370"/>
    </source>
</evidence>
<dbReference type="RefSeq" id="WP_108983518.1">
    <property type="nucleotide sequence ID" value="NZ_BFBR01000001.1"/>
</dbReference>
<evidence type="ECO:0000256" key="2">
    <source>
        <dbReference type="ARBA" id="ARBA00007637"/>
    </source>
</evidence>
<dbReference type="InterPro" id="IPR036291">
    <property type="entry name" value="NAD(P)-bd_dom_sf"/>
</dbReference>
<accession>A0A2P2E6G6</accession>
<dbReference type="InterPro" id="IPR001509">
    <property type="entry name" value="Epimerase_deHydtase"/>
</dbReference>
<keyword evidence="4" id="KW-0560">Oxidoreductase</keyword>
<dbReference type="SUPFAM" id="SSF51735">
    <property type="entry name" value="NAD(P)-binding Rossmann-fold domains"/>
    <property type="match status" value="1"/>
</dbReference>
<comment type="pathway">
    <text evidence="1">Bacterial outer membrane biogenesis; LPS O-antigen biosynthesis.</text>
</comment>
<evidence type="ECO:0000256" key="1">
    <source>
        <dbReference type="ARBA" id="ARBA00005125"/>
    </source>
</evidence>
<dbReference type="Gene3D" id="3.40.50.720">
    <property type="entry name" value="NAD(P)-binding Rossmann-like Domain"/>
    <property type="match status" value="1"/>
</dbReference>
<dbReference type="PANTHER" id="PTHR43000">
    <property type="entry name" value="DTDP-D-GLUCOSE 4,6-DEHYDRATASE-RELATED"/>
    <property type="match status" value="1"/>
</dbReference>
<feature type="domain" description="NAD-dependent epimerase/dehydratase" evidence="3">
    <location>
        <begin position="3"/>
        <end position="235"/>
    </location>
</feature>
<dbReference type="EMBL" id="BFBR01000001">
    <property type="protein sequence ID" value="GBF56652.1"/>
    <property type="molecule type" value="Genomic_DNA"/>
</dbReference>
<reference evidence="4 5" key="1">
    <citation type="journal article" date="2018" name="Genome Announc.">
        <title>Draft Genome Sequence of "Candidatus Phycosocius bacilliformis," an Alphaproteobacterial Ectosymbiont of the Hydrocarbon-Producing Green Alga Botryococcus braunii.</title>
        <authorList>
            <person name="Tanabe Y."/>
            <person name="Yamaguchi H."/>
            <person name="Watanabe M.M."/>
        </authorList>
    </citation>
    <scope>NUCLEOTIDE SEQUENCE [LARGE SCALE GENOMIC DNA]</scope>
    <source>
        <strain evidence="4 5">BOTRYCO-2</strain>
    </source>
</reference>
<name>A0A2P2E6G6_9PROT</name>
<gene>
    <name evidence="4" type="primary">chmD</name>
    <name evidence="4" type="ORF">PbB2_00309</name>
</gene>
<evidence type="ECO:0000313" key="5">
    <source>
        <dbReference type="Proteomes" id="UP000245086"/>
    </source>
</evidence>
<evidence type="ECO:0000313" key="4">
    <source>
        <dbReference type="EMBL" id="GBF56652.1"/>
    </source>
</evidence>
<proteinExistence type="inferred from homology"/>
<dbReference type="Proteomes" id="UP000245086">
    <property type="component" value="Unassembled WGS sequence"/>
</dbReference>
<dbReference type="Pfam" id="PF01370">
    <property type="entry name" value="Epimerase"/>
    <property type="match status" value="1"/>
</dbReference>
<sequence>MQIILFGASGFIGRNLVQRWRDEDKTVIAVNQTGQAVEGAAQTFSIDRLRDLNFDPVKTIAVHVAAYRYDSSRFELKQSDIFVQNVALNNKVYQFCAERGLAELRMASSVAVYPAHLPIMDDANPIDLNAAPHAGEGFYAWSKRTAEIMSYWYEKQYGLHTLGFRFSNPYGPFDSVDPNRAHVAPAFVMKALDDNPVFPIRGDPAVERDFVYVGDVVEAFDRSLAERGRTDYYNLCSGGTTTLLNLAQRIMKVAQIEKPIESGAPGAFGPTIRKSTNLRIMKDFGMEFSSLEVGMAPTIAWYRENFRV</sequence>
<keyword evidence="5" id="KW-1185">Reference proteome</keyword>
<dbReference type="OrthoDB" id="9801785at2"/>
<protein>
    <submittedName>
        <fullName evidence="4">dTDP-4-oxo-6-deoxy-D-allose reductase</fullName>
        <ecNumber evidence="4">1.1.1.364</ecNumber>
    </submittedName>
</protein>
<dbReference type="Gene3D" id="3.90.25.10">
    <property type="entry name" value="UDP-galactose 4-epimerase, domain 1"/>
    <property type="match status" value="1"/>
</dbReference>
<comment type="caution">
    <text evidence="4">The sequence shown here is derived from an EMBL/GenBank/DDBJ whole genome shotgun (WGS) entry which is preliminary data.</text>
</comment>
<organism evidence="4 5">
    <name type="scientific">Candidatus Phycosocius bacilliformis</name>
    <dbReference type="NCBI Taxonomy" id="1445552"/>
    <lineage>
        <taxon>Bacteria</taxon>
        <taxon>Pseudomonadati</taxon>
        <taxon>Pseudomonadota</taxon>
        <taxon>Alphaproteobacteria</taxon>
        <taxon>Caulobacterales</taxon>
        <taxon>Caulobacterales incertae sedis</taxon>
        <taxon>Candidatus Phycosocius</taxon>
    </lineage>
</organism>